<dbReference type="EMBL" id="LR031877">
    <property type="protein sequence ID" value="VDD43869.1"/>
    <property type="molecule type" value="Genomic_DNA"/>
</dbReference>
<evidence type="ECO:0008006" key="2">
    <source>
        <dbReference type="Google" id="ProtNLM"/>
    </source>
</evidence>
<organism evidence="1">
    <name type="scientific">Brassica oleracea</name>
    <name type="common">Wild cabbage</name>
    <dbReference type="NCBI Taxonomy" id="3712"/>
    <lineage>
        <taxon>Eukaryota</taxon>
        <taxon>Viridiplantae</taxon>
        <taxon>Streptophyta</taxon>
        <taxon>Embryophyta</taxon>
        <taxon>Tracheophyta</taxon>
        <taxon>Spermatophyta</taxon>
        <taxon>Magnoliopsida</taxon>
        <taxon>eudicotyledons</taxon>
        <taxon>Gunneridae</taxon>
        <taxon>Pentapetalae</taxon>
        <taxon>rosids</taxon>
        <taxon>malvids</taxon>
        <taxon>Brassicales</taxon>
        <taxon>Brassicaceae</taxon>
        <taxon>Brassiceae</taxon>
        <taxon>Brassica</taxon>
    </lineage>
</organism>
<name>A0A3P6FLX3_BRAOL</name>
<protein>
    <recommendedName>
        <fullName evidence="2">S1 motif domain-containing protein</fullName>
    </recommendedName>
</protein>
<reference evidence="1" key="1">
    <citation type="submission" date="2018-11" db="EMBL/GenBank/DDBJ databases">
        <authorList>
            <consortium name="Genoscope - CEA"/>
            <person name="William W."/>
        </authorList>
    </citation>
    <scope>NUCLEOTIDE SEQUENCE</scope>
</reference>
<dbReference type="AlphaFoldDB" id="A0A3P6FLX3"/>
<sequence length="189" mass="22449">MCRHKRRTRIRVGKQMTKEILSFYDREFDYLLCDLKMMMKIVLKLWSLQGKEDLFGGDRDNDFHKDFKEDVEWYACLYFLMDIKQLNEPIENKITEWNTGGLLTRIEGFRAFIPKQEMVKRVNSFTELKENLIGRFLFPLNCSKLFGFTVLCLLRLLCVSGEAIPSRRTSWKELLQNLTIWSASQTRGL</sequence>
<evidence type="ECO:0000313" key="1">
    <source>
        <dbReference type="EMBL" id="VDD43869.1"/>
    </source>
</evidence>
<accession>A0A3P6FLX3</accession>
<gene>
    <name evidence="1" type="ORF">BOLC5T31416H</name>
</gene>
<proteinExistence type="predicted"/>